<dbReference type="InterPro" id="IPR050951">
    <property type="entry name" value="Retrovirus_Pol_polyprotein"/>
</dbReference>
<dbReference type="Pfam" id="PF00078">
    <property type="entry name" value="RVT_1"/>
    <property type="match status" value="1"/>
</dbReference>
<feature type="compositionally biased region" description="Polar residues" evidence="1">
    <location>
        <begin position="431"/>
        <end position="446"/>
    </location>
</feature>
<dbReference type="InterPro" id="IPR043128">
    <property type="entry name" value="Rev_trsase/Diguanyl_cyclase"/>
</dbReference>
<dbReference type="PROSITE" id="PS50878">
    <property type="entry name" value="RT_POL"/>
    <property type="match status" value="1"/>
</dbReference>
<reference evidence="6 7" key="1">
    <citation type="submission" date="2020-04" db="EMBL/GenBank/DDBJ databases">
        <title>Perkinsus olseni comparative genomics.</title>
        <authorList>
            <person name="Bogema D.R."/>
        </authorList>
    </citation>
    <scope>NUCLEOTIDE SEQUENCE [LARGE SCALE GENOMIC DNA]</scope>
    <source>
        <strain evidence="4">00978-12</strain>
        <strain evidence="5">ATCC PRA-205</strain>
    </source>
</reference>
<organism evidence="5 7">
    <name type="scientific">Perkinsus olseni</name>
    <name type="common">Perkinsus atlanticus</name>
    <dbReference type="NCBI Taxonomy" id="32597"/>
    <lineage>
        <taxon>Eukaryota</taxon>
        <taxon>Sar</taxon>
        <taxon>Alveolata</taxon>
        <taxon>Perkinsozoa</taxon>
        <taxon>Perkinsea</taxon>
        <taxon>Perkinsida</taxon>
        <taxon>Perkinsidae</taxon>
        <taxon>Perkinsus</taxon>
    </lineage>
</organism>
<dbReference type="Proteomes" id="UP000541610">
    <property type="component" value="Unassembled WGS sequence"/>
</dbReference>
<evidence type="ECO:0000313" key="5">
    <source>
        <dbReference type="EMBL" id="KAF4708144.1"/>
    </source>
</evidence>
<feature type="region of interest" description="Disordered" evidence="1">
    <location>
        <begin position="310"/>
        <end position="344"/>
    </location>
</feature>
<dbReference type="GO" id="GO:0015074">
    <property type="term" value="P:DNA integration"/>
    <property type="evidence" value="ECO:0007669"/>
    <property type="project" value="InterPro"/>
</dbReference>
<evidence type="ECO:0000259" key="2">
    <source>
        <dbReference type="PROSITE" id="PS50878"/>
    </source>
</evidence>
<dbReference type="PANTHER" id="PTHR37984">
    <property type="entry name" value="PROTEIN CBG26694"/>
    <property type="match status" value="1"/>
</dbReference>
<comment type="caution">
    <text evidence="5">The sequence shown here is derived from an EMBL/GenBank/DDBJ whole genome shotgun (WGS) entry which is preliminary data.</text>
</comment>
<dbReference type="Gene3D" id="3.30.420.10">
    <property type="entry name" value="Ribonuclease H-like superfamily/Ribonuclease H"/>
    <property type="match status" value="1"/>
</dbReference>
<evidence type="ECO:0000256" key="1">
    <source>
        <dbReference type="SAM" id="MobiDB-lite"/>
    </source>
</evidence>
<dbReference type="InterPro" id="IPR001584">
    <property type="entry name" value="Integrase_cat-core"/>
</dbReference>
<name>A0A7J6QHS6_PEROL</name>
<dbReference type="EMBL" id="JABANP010001066">
    <property type="protein sequence ID" value="KAF4676507.1"/>
    <property type="molecule type" value="Genomic_DNA"/>
</dbReference>
<dbReference type="InterPro" id="IPR012337">
    <property type="entry name" value="RNaseH-like_sf"/>
</dbReference>
<feature type="region of interest" description="Disordered" evidence="1">
    <location>
        <begin position="1562"/>
        <end position="1604"/>
    </location>
</feature>
<proteinExistence type="predicted"/>
<evidence type="ECO:0000313" key="6">
    <source>
        <dbReference type="Proteomes" id="UP000541610"/>
    </source>
</evidence>
<dbReference type="EMBL" id="JABANM010029347">
    <property type="protein sequence ID" value="KAF4708144.1"/>
    <property type="molecule type" value="Genomic_DNA"/>
</dbReference>
<gene>
    <name evidence="4" type="ORF">FOZ60_000631</name>
    <name evidence="5" type="ORF">FOZ62_017462</name>
</gene>
<feature type="region of interest" description="Disordered" evidence="1">
    <location>
        <begin position="359"/>
        <end position="457"/>
    </location>
</feature>
<feature type="domain" description="Reverse transcriptase" evidence="2">
    <location>
        <begin position="683"/>
        <end position="878"/>
    </location>
</feature>
<accession>A0A7J6QHS6</accession>
<sequence>MSAEDLEFMSSVSVDGTTARPSATALFRQKAKTQGFLVPNEDPVQVLCNSLQFSTSAAFSPIRQAWRCANVATLAKDVKYWIDDSLDLTKCSSCELQAFIQKGLSTMEFEYEFTLPVITMVVILWLTDVNAKDHIRRTLVVSTLHDWFLKSSTETSGAVDAGSEDQTSSTSVDYYTTTGYAKLISASWESCWTDIFSAVMHDLMQQEEYTLDVNTLRIDWLRVQQRGRSVVVYLADEKDKFDKYGNALHRLSIPLPSDYDRVVNLVKKADQGARNDVSKRVRDKHLSIYKISYSDCCELLLQHHRSSTLLRKKNNNKADKKDKVGKKSDSSRSSKPPCKWCHRRSHTDDTCWYNPANMGTQSSEVSSPTPESSSTSSSASQRSQPPTSTGGSSTSANGQQQPSLPSPPTTTPSAPQSAPPKKNNKGPKQTGKPSSAQGPMTRSQTGKLPPPTATTFAVGNSTQHVTSSLMAIDMELSSLAIGYECIVDTASVHTLVGPSILALPGIEVSPCNGQVSVFNGQSLSFSQEVTIPAHFPGITVNFNIKAYVCSSSMLSSRQLLLGIGTLSRMKAEINITAASVCIGALQVTVPLRTVSTLCATVSVLPVTTTSTTGDNSSAQPSMDSSVSYGDDADDIAFKFKDFVVPVADYEFQHHHPVLRPKRWNTGNRQQICSELLHELQQQGVIAEVRPDDTMHFAQALAVPKKGKDEYRLVVDFRAINKRLSTTQPIQDLLPYVDSPQALLQSIPSTSRFYSCLDISSAYHCIPLSDRARLCTGVTDGKRYFLYNRLAQGHKYSSYWWCYSLKCVLARAFGVDITDLAKCGVAVYVDDIVCFADTLEDCQAKVAFVTGVLNHLGWLTNDRKFQPPSTSIEVCGLRLDSGQWFLSEHHLKQFCRMLWYPPHTSERIEAHTADYSLSALTRPFNDLLSDYNSRNLGNSKRVKLKWDDALQRQWELIFDCVREEKLSLHSLGEPLDKDMIWTRRPEDLNDIDHDYLLGNDSVLVDSWSECYHGSSIRWPIHDREAYSLVRTLERYKHLLISTIPPINHDSVQDSAHFVVLGDNSVTISSFRQLNFPADGLRGRRWISWYERIWPLTDYRVHYKHIAGETNFLSDAFSRIISDLVPIPSSDMVFAVLEGNTVTTADDSDAEPHHQDQPVVGDLLRAWSPIRRRLATLQKEDTTTLYCGATLASLYDEVQQLDATDTYNTDDDTHMSVAAHNLAKSGRFIMDSDGLLLIKVIYDGVSCIVPIIPDGGDFRDLLQLPYVIDDPTSSTTPNDSRALTARQFFVWLFHDGPVHIGRSRTYVMARRHIWFPNMSTYVRSYIRRCPTCAPSTLPAQQPTPLAAVPLVSTRFKHLAVDHVDPRKAPIGELAVILSIVDLATTWVCFVSVRDHSALAAAEAIYTNWVASYGWPLSIQSDNHQSFSSKLWEALGLLCGLRLPKSTPYYAPGNGAVERKNKDLRSLLSKFDGHDRWDLLSKLGQMVLNTTTDSEYGLSAASLVLGTKDISPTPIELFIPNISADALSHTINNDDQFLHLQQLRQEVVRSVDSWMKESILMRTDARAREADRRNASSSSSTPKPLTPGQPVFYKPKESGPNLRRGKVSRCLNPDNGVYEVIFDDELNKHYSINGRFLVPFEGVDHRELVLRFFSNPNARYETGDILVVNFADNSNRFYFAEFKEYATGNKIRLQPQDLEGARLSATPTTLLADTAQVNPDIPPFRLQSRRLIPRAVLQRLVTLGFNLQQAN</sequence>
<dbReference type="InterPro" id="IPR000477">
    <property type="entry name" value="RT_dom"/>
</dbReference>
<evidence type="ECO:0000313" key="7">
    <source>
        <dbReference type="Proteomes" id="UP000574390"/>
    </source>
</evidence>
<dbReference type="SUPFAM" id="SSF53098">
    <property type="entry name" value="Ribonuclease H-like"/>
    <property type="match status" value="1"/>
</dbReference>
<dbReference type="PROSITE" id="PS50994">
    <property type="entry name" value="INTEGRASE"/>
    <property type="match status" value="1"/>
</dbReference>
<dbReference type="SUPFAM" id="SSF56672">
    <property type="entry name" value="DNA/RNA polymerases"/>
    <property type="match status" value="1"/>
</dbReference>
<evidence type="ECO:0000259" key="3">
    <source>
        <dbReference type="PROSITE" id="PS50994"/>
    </source>
</evidence>
<dbReference type="OrthoDB" id="775972at2759"/>
<protein>
    <submittedName>
        <fullName evidence="5">Uncharacterized protein</fullName>
    </submittedName>
</protein>
<feature type="compositionally biased region" description="Low complexity" evidence="1">
    <location>
        <begin position="360"/>
        <end position="403"/>
    </location>
</feature>
<dbReference type="Gene3D" id="3.10.10.10">
    <property type="entry name" value="HIV Type 1 Reverse Transcriptase, subunit A, domain 1"/>
    <property type="match status" value="1"/>
</dbReference>
<dbReference type="Gene3D" id="3.30.70.270">
    <property type="match status" value="1"/>
</dbReference>
<feature type="compositionally biased region" description="Basic and acidic residues" evidence="1">
    <location>
        <begin position="316"/>
        <end position="332"/>
    </location>
</feature>
<feature type="compositionally biased region" description="Low complexity" evidence="1">
    <location>
        <begin position="411"/>
        <end position="420"/>
    </location>
</feature>
<dbReference type="Gene3D" id="1.10.340.70">
    <property type="match status" value="1"/>
</dbReference>
<evidence type="ECO:0000313" key="4">
    <source>
        <dbReference type="EMBL" id="KAF4676507.1"/>
    </source>
</evidence>
<dbReference type="Proteomes" id="UP000574390">
    <property type="component" value="Unassembled WGS sequence"/>
</dbReference>
<dbReference type="InterPro" id="IPR041588">
    <property type="entry name" value="Integrase_H2C2"/>
</dbReference>
<feature type="domain" description="Integrase catalytic" evidence="3">
    <location>
        <begin position="1343"/>
        <end position="1519"/>
    </location>
</feature>
<dbReference type="InterPro" id="IPR043502">
    <property type="entry name" value="DNA/RNA_pol_sf"/>
</dbReference>
<dbReference type="PANTHER" id="PTHR37984:SF5">
    <property type="entry name" value="PROTEIN NYNRIN-LIKE"/>
    <property type="match status" value="1"/>
</dbReference>
<dbReference type="InterPro" id="IPR036397">
    <property type="entry name" value="RNaseH_sf"/>
</dbReference>
<dbReference type="GO" id="GO:0003676">
    <property type="term" value="F:nucleic acid binding"/>
    <property type="evidence" value="ECO:0007669"/>
    <property type="project" value="InterPro"/>
</dbReference>
<feature type="compositionally biased region" description="Basic and acidic residues" evidence="1">
    <location>
        <begin position="1562"/>
        <end position="1571"/>
    </location>
</feature>
<dbReference type="Pfam" id="PF17921">
    <property type="entry name" value="Integrase_H2C2"/>
    <property type="match status" value="1"/>
</dbReference>